<protein>
    <submittedName>
        <fullName evidence="2">Uncharacterized protein</fullName>
    </submittedName>
</protein>
<evidence type="ECO:0000313" key="3">
    <source>
        <dbReference type="Proteomes" id="UP000664521"/>
    </source>
</evidence>
<sequence>MHLIPLLLTLSHAHTLALILPSSLLPLPQPLPTPPPNTTLPLPLQKPYHPTWPPHLPSTLPLTPTLSLTLLSYGRHHSLAPPPTPILHALDLILHTIANEPSSSSSTSGEFTYHKRYEEGPLMLLLSQRRPGVGKEALGRVVRELRALMEGGGAREVDARVVIGGGDVAALWVAIVEG</sequence>
<evidence type="ECO:0000256" key="1">
    <source>
        <dbReference type="SAM" id="SignalP"/>
    </source>
</evidence>
<accession>A0A8H3F6R7</accession>
<dbReference type="EMBL" id="CAJPDS010000023">
    <property type="protein sequence ID" value="CAF9919186.1"/>
    <property type="molecule type" value="Genomic_DNA"/>
</dbReference>
<comment type="caution">
    <text evidence="2">The sequence shown here is derived from an EMBL/GenBank/DDBJ whole genome shotgun (WGS) entry which is preliminary data.</text>
</comment>
<reference evidence="2" key="1">
    <citation type="submission" date="2021-03" db="EMBL/GenBank/DDBJ databases">
        <authorList>
            <person name="Tagirdzhanova G."/>
        </authorList>
    </citation>
    <scope>NUCLEOTIDE SEQUENCE</scope>
</reference>
<feature type="chain" id="PRO_5034526005" evidence="1">
    <location>
        <begin position="18"/>
        <end position="178"/>
    </location>
</feature>
<keyword evidence="1" id="KW-0732">Signal</keyword>
<dbReference type="AlphaFoldDB" id="A0A8H3F6R7"/>
<proteinExistence type="predicted"/>
<name>A0A8H3F6R7_9LECA</name>
<keyword evidence="3" id="KW-1185">Reference proteome</keyword>
<organism evidence="2 3">
    <name type="scientific">Heterodermia speciosa</name>
    <dbReference type="NCBI Taxonomy" id="116794"/>
    <lineage>
        <taxon>Eukaryota</taxon>
        <taxon>Fungi</taxon>
        <taxon>Dikarya</taxon>
        <taxon>Ascomycota</taxon>
        <taxon>Pezizomycotina</taxon>
        <taxon>Lecanoromycetes</taxon>
        <taxon>OSLEUM clade</taxon>
        <taxon>Lecanoromycetidae</taxon>
        <taxon>Caliciales</taxon>
        <taxon>Physciaceae</taxon>
        <taxon>Heterodermia</taxon>
    </lineage>
</organism>
<gene>
    <name evidence="2" type="ORF">HETSPECPRED_003969</name>
</gene>
<evidence type="ECO:0000313" key="2">
    <source>
        <dbReference type="EMBL" id="CAF9919186.1"/>
    </source>
</evidence>
<dbReference type="Proteomes" id="UP000664521">
    <property type="component" value="Unassembled WGS sequence"/>
</dbReference>
<feature type="signal peptide" evidence="1">
    <location>
        <begin position="1"/>
        <end position="17"/>
    </location>
</feature>